<comment type="catalytic activity">
    <reaction evidence="7">
        <text>dTDP-beta-L-rhamnose + L-arginyl-[protein] = N(omega)-(alpha-L-rhamnosyl)-L-arginyl-[protein] + dTDP + H(+)</text>
        <dbReference type="Rhea" id="RHEA:66692"/>
        <dbReference type="Rhea" id="RHEA-COMP:10532"/>
        <dbReference type="Rhea" id="RHEA-COMP:17096"/>
        <dbReference type="ChEBI" id="CHEBI:15378"/>
        <dbReference type="ChEBI" id="CHEBI:29965"/>
        <dbReference type="ChEBI" id="CHEBI:57510"/>
        <dbReference type="ChEBI" id="CHEBI:58369"/>
        <dbReference type="ChEBI" id="CHEBI:167445"/>
    </reaction>
    <physiologicalReaction direction="left-to-right" evidence="7">
        <dbReference type="Rhea" id="RHEA:66693"/>
    </physiologicalReaction>
</comment>
<comment type="similarity">
    <text evidence="4">Belongs to the glycosyltransferase 104 family.</text>
</comment>
<organism evidence="9 10">
    <name type="scientific">Roseateles terrae</name>
    <dbReference type="NCBI Taxonomy" id="431060"/>
    <lineage>
        <taxon>Bacteria</taxon>
        <taxon>Pseudomonadati</taxon>
        <taxon>Pseudomonadota</taxon>
        <taxon>Betaproteobacteria</taxon>
        <taxon>Burkholderiales</taxon>
        <taxon>Sphaerotilaceae</taxon>
        <taxon>Roseateles</taxon>
    </lineage>
</organism>
<evidence type="ECO:0000256" key="3">
    <source>
        <dbReference type="ARBA" id="ARBA00024303"/>
    </source>
</evidence>
<dbReference type="PIRSF" id="PIRSF015557">
    <property type="entry name" value="UCP015557"/>
    <property type="match status" value="1"/>
</dbReference>
<dbReference type="RefSeq" id="WP_246409387.1">
    <property type="nucleotide sequence ID" value="NZ_JACHXO010000001.1"/>
</dbReference>
<reference evidence="9 10" key="1">
    <citation type="submission" date="2020-08" db="EMBL/GenBank/DDBJ databases">
        <title>Genomic Encyclopedia of Type Strains, Phase III (KMG-III): the genomes of soil and plant-associated and newly described type strains.</title>
        <authorList>
            <person name="Whitman W."/>
        </authorList>
    </citation>
    <scope>NUCLEOTIDE SEQUENCE [LARGE SCALE GENOMIC DNA]</scope>
    <source>
        <strain evidence="9 10">CECT 7247</strain>
    </source>
</reference>
<evidence type="ECO:0000256" key="4">
    <source>
        <dbReference type="ARBA" id="ARBA00024346"/>
    </source>
</evidence>
<keyword evidence="2" id="KW-0808">Transferase</keyword>
<proteinExistence type="inferred from homology"/>
<gene>
    <name evidence="9" type="ORF">FHS28_000139</name>
</gene>
<evidence type="ECO:0000256" key="8">
    <source>
        <dbReference type="SAM" id="MobiDB-lite"/>
    </source>
</evidence>
<sequence>MVGIVPPDNHPMAETQESTSFSSSPSALDNAHETAHETAAVTPLDNGAPGVLIDAAAPTPDPLRVRAVQTLPRWDLFCRVIDNHGDLGVCLRLGRDLASRGVQVRMWCDDPSGLRWMQPTPVDGLTVRPWSEAESDTEPPADVVIETFGCELPEAYLARMARREVPPVWINLEYLSAERYVERSHGLQSPQFSGGGAGLNKWFFYPGFTAHTGGLLREPGLAEAVARHDGRSWLGERGWAPDAGERVLCAFTYPHAPWDEFLAHLGGAWLLLLCPGSAQQRVPPRLRPGQRCIALPYVSQTDFDRLLWSCDLNLVRGEDSFVRAQWAGRPMLWQIYFQDDGAHGPKLEAFLDQSLAGAPAALQSSWRGLSRAWNGLSDGVGGLVEPVPASAHWADGALLDLAVRQAQDWRAKLMEQPDLVTQLMGFALGKAGVSG</sequence>
<evidence type="ECO:0000313" key="9">
    <source>
        <dbReference type="EMBL" id="MBB3192774.1"/>
    </source>
</evidence>
<keyword evidence="1" id="KW-0328">Glycosyltransferase</keyword>
<evidence type="ECO:0000256" key="5">
    <source>
        <dbReference type="ARBA" id="ARBA00024416"/>
    </source>
</evidence>
<dbReference type="Pfam" id="PF10093">
    <property type="entry name" value="EarP"/>
    <property type="match status" value="1"/>
</dbReference>
<protein>
    <recommendedName>
        <fullName evidence="5">Protein-arginine rhamnosyltransferase</fullName>
    </recommendedName>
    <alternativeName>
        <fullName evidence="6">EF-P arginine rhamnosyltransferase</fullName>
    </alternativeName>
</protein>
<name>A0ABR6GKZ2_9BURK</name>
<dbReference type="Proteomes" id="UP000574369">
    <property type="component" value="Unassembled WGS sequence"/>
</dbReference>
<evidence type="ECO:0000256" key="7">
    <source>
        <dbReference type="ARBA" id="ARBA00048472"/>
    </source>
</evidence>
<evidence type="ECO:0000256" key="6">
    <source>
        <dbReference type="ARBA" id="ARBA00030025"/>
    </source>
</evidence>
<accession>A0ABR6GKZ2</accession>
<keyword evidence="10" id="KW-1185">Reference proteome</keyword>
<comment type="function">
    <text evidence="3">Protein-arginine rhamnosyltransferase that catalyzes the transfer of a single rhamnose to elongation factor P (EF-P) on 'Lys-32', a modification required for EF-P-dependent rescue of polyproline stalled ribosomes.</text>
</comment>
<evidence type="ECO:0000256" key="1">
    <source>
        <dbReference type="ARBA" id="ARBA00022676"/>
    </source>
</evidence>
<dbReference type="InterPro" id="IPR016633">
    <property type="entry name" value="EarP"/>
</dbReference>
<evidence type="ECO:0000256" key="2">
    <source>
        <dbReference type="ARBA" id="ARBA00022679"/>
    </source>
</evidence>
<dbReference type="NCBIfam" id="TIGR03837">
    <property type="entry name" value="efp_Arg_rhamno"/>
    <property type="match status" value="1"/>
</dbReference>
<dbReference type="EMBL" id="JACHXO010000001">
    <property type="protein sequence ID" value="MBB3192774.1"/>
    <property type="molecule type" value="Genomic_DNA"/>
</dbReference>
<comment type="caution">
    <text evidence="9">The sequence shown here is derived from an EMBL/GenBank/DDBJ whole genome shotgun (WGS) entry which is preliminary data.</text>
</comment>
<evidence type="ECO:0000313" key="10">
    <source>
        <dbReference type="Proteomes" id="UP000574369"/>
    </source>
</evidence>
<feature type="region of interest" description="Disordered" evidence="8">
    <location>
        <begin position="1"/>
        <end position="36"/>
    </location>
</feature>